<dbReference type="PANTHER" id="PTHR31286">
    <property type="entry name" value="GLYCINE-RICH CELL WALL STRUCTURAL PROTEIN 1.8-LIKE"/>
    <property type="match status" value="1"/>
</dbReference>
<proteinExistence type="predicted"/>
<dbReference type="Proteomes" id="UP000436088">
    <property type="component" value="Unassembled WGS sequence"/>
</dbReference>
<organism evidence="1 2">
    <name type="scientific">Hibiscus syriacus</name>
    <name type="common">Rose of Sharon</name>
    <dbReference type="NCBI Taxonomy" id="106335"/>
    <lineage>
        <taxon>Eukaryota</taxon>
        <taxon>Viridiplantae</taxon>
        <taxon>Streptophyta</taxon>
        <taxon>Embryophyta</taxon>
        <taxon>Tracheophyta</taxon>
        <taxon>Spermatophyta</taxon>
        <taxon>Magnoliopsida</taxon>
        <taxon>eudicotyledons</taxon>
        <taxon>Gunneridae</taxon>
        <taxon>Pentapetalae</taxon>
        <taxon>rosids</taxon>
        <taxon>malvids</taxon>
        <taxon>Malvales</taxon>
        <taxon>Malvaceae</taxon>
        <taxon>Malvoideae</taxon>
        <taxon>Hibiscus</taxon>
    </lineage>
</organism>
<dbReference type="InterPro" id="IPR040256">
    <property type="entry name" value="At4g02000-like"/>
</dbReference>
<dbReference type="AlphaFoldDB" id="A0A6A3BQI6"/>
<accession>A0A6A3BQI6</accession>
<gene>
    <name evidence="1" type="ORF">F3Y22_tig00110004pilonHSYRG00003</name>
</gene>
<keyword evidence="2" id="KW-1185">Reference proteome</keyword>
<name>A0A6A3BQI6_HIBSY</name>
<reference evidence="1" key="1">
    <citation type="submission" date="2019-09" db="EMBL/GenBank/DDBJ databases">
        <title>Draft genome information of white flower Hibiscus syriacus.</title>
        <authorList>
            <person name="Kim Y.-M."/>
        </authorList>
    </citation>
    <scope>NUCLEOTIDE SEQUENCE [LARGE SCALE GENOMIC DNA]</scope>
    <source>
        <strain evidence="1">YM2019G1</strain>
    </source>
</reference>
<evidence type="ECO:0000313" key="2">
    <source>
        <dbReference type="Proteomes" id="UP000436088"/>
    </source>
</evidence>
<dbReference type="EMBL" id="VEPZ02000806">
    <property type="protein sequence ID" value="KAE8718655.1"/>
    <property type="molecule type" value="Genomic_DNA"/>
</dbReference>
<dbReference type="PANTHER" id="PTHR31286:SF180">
    <property type="entry name" value="OS10G0362600 PROTEIN"/>
    <property type="match status" value="1"/>
</dbReference>
<sequence length="178" mass="20217">MDMEESLMQKMEDFSFTATEIDVIFDREEPEIDGVIEGSHYLIGKLISRRTIDGGALCCTFWAIWVTQKVDEVLDIGDHYFRIKFTTAQIMTTILNRSPWTFKGDLFALAPFVAEKGLEEYDFDSMAIWIRIFNLPLGSMTKTMGLTLGNGIGTTIAVDMRVVGGTMARSFEFEWLLI</sequence>
<protein>
    <submittedName>
        <fullName evidence="1">Uncharacterized protein</fullName>
    </submittedName>
</protein>
<comment type="caution">
    <text evidence="1">The sequence shown here is derived from an EMBL/GenBank/DDBJ whole genome shotgun (WGS) entry which is preliminary data.</text>
</comment>
<evidence type="ECO:0000313" key="1">
    <source>
        <dbReference type="EMBL" id="KAE8718655.1"/>
    </source>
</evidence>